<keyword evidence="3" id="KW-1185">Reference proteome</keyword>
<comment type="caution">
    <text evidence="2">The sequence shown here is derived from an EMBL/GenBank/DDBJ whole genome shotgun (WGS) entry which is preliminary data.</text>
</comment>
<evidence type="ECO:0000313" key="3">
    <source>
        <dbReference type="Proteomes" id="UP000193144"/>
    </source>
</evidence>
<dbReference type="Pfam" id="PF00069">
    <property type="entry name" value="Pkinase"/>
    <property type="match status" value="1"/>
</dbReference>
<dbReference type="InterPro" id="IPR011009">
    <property type="entry name" value="Kinase-like_dom_sf"/>
</dbReference>
<dbReference type="Proteomes" id="UP000193144">
    <property type="component" value="Unassembled WGS sequence"/>
</dbReference>
<name>A0A1Y1YV71_9PLEO</name>
<dbReference type="SMART" id="SM00220">
    <property type="entry name" value="S_TKc"/>
    <property type="match status" value="1"/>
</dbReference>
<dbReference type="PROSITE" id="PS50011">
    <property type="entry name" value="PROTEIN_KINASE_DOM"/>
    <property type="match status" value="1"/>
</dbReference>
<reference evidence="2 3" key="1">
    <citation type="submission" date="2016-07" db="EMBL/GenBank/DDBJ databases">
        <title>Pervasive Adenine N6-methylation of Active Genes in Fungi.</title>
        <authorList>
            <consortium name="DOE Joint Genome Institute"/>
            <person name="Mondo S.J."/>
            <person name="Dannebaum R.O."/>
            <person name="Kuo R.C."/>
            <person name="Labutti K."/>
            <person name="Haridas S."/>
            <person name="Kuo A."/>
            <person name="Salamov A."/>
            <person name="Ahrendt S.R."/>
            <person name="Lipzen A."/>
            <person name="Sullivan W."/>
            <person name="Andreopoulos W.B."/>
            <person name="Clum A."/>
            <person name="Lindquist E."/>
            <person name="Daum C."/>
            <person name="Ramamoorthy G.K."/>
            <person name="Gryganskyi A."/>
            <person name="Culley D."/>
            <person name="Magnuson J.K."/>
            <person name="James T.Y."/>
            <person name="O'Malley M.A."/>
            <person name="Stajich J.E."/>
            <person name="Spatafora J.W."/>
            <person name="Visel A."/>
            <person name="Grigoriev I.V."/>
        </authorList>
    </citation>
    <scope>NUCLEOTIDE SEQUENCE [LARGE SCALE GENOMIC DNA]</scope>
    <source>
        <strain evidence="2 3">CBS 115471</strain>
    </source>
</reference>
<dbReference type="PROSITE" id="PS00108">
    <property type="entry name" value="PROTEIN_KINASE_ST"/>
    <property type="match status" value="1"/>
</dbReference>
<keyword evidence="2" id="KW-0418">Kinase</keyword>
<dbReference type="AlphaFoldDB" id="A0A1Y1YV71"/>
<dbReference type="GO" id="GO:0007165">
    <property type="term" value="P:signal transduction"/>
    <property type="evidence" value="ECO:0007669"/>
    <property type="project" value="TreeGrafter"/>
</dbReference>
<dbReference type="OrthoDB" id="1668230at2759"/>
<gene>
    <name evidence="2" type="ORF">BCR34DRAFT_605758</name>
</gene>
<dbReference type="InterPro" id="IPR052751">
    <property type="entry name" value="Plant_MAPKKK"/>
</dbReference>
<evidence type="ECO:0000313" key="2">
    <source>
        <dbReference type="EMBL" id="ORY01901.1"/>
    </source>
</evidence>
<dbReference type="PANTHER" id="PTHR48011:SF84">
    <property type="entry name" value="KINASE, PUTATIVE-RELATED"/>
    <property type="match status" value="1"/>
</dbReference>
<dbReference type="Gene3D" id="3.30.200.20">
    <property type="entry name" value="Phosphorylase Kinase, domain 1"/>
    <property type="match status" value="1"/>
</dbReference>
<proteinExistence type="predicted"/>
<keyword evidence="2" id="KW-0808">Transferase</keyword>
<dbReference type="Gene3D" id="1.10.510.10">
    <property type="entry name" value="Transferase(Phosphotransferase) domain 1"/>
    <property type="match status" value="1"/>
</dbReference>
<dbReference type="EMBL" id="MCFA01000164">
    <property type="protein sequence ID" value="ORY01901.1"/>
    <property type="molecule type" value="Genomic_DNA"/>
</dbReference>
<accession>A0A1Y1YV71</accession>
<dbReference type="GO" id="GO:0004672">
    <property type="term" value="F:protein kinase activity"/>
    <property type="evidence" value="ECO:0007669"/>
    <property type="project" value="InterPro"/>
</dbReference>
<dbReference type="STRING" id="1231657.A0A1Y1YV71"/>
<dbReference type="SUPFAM" id="SSF56112">
    <property type="entry name" value="Protein kinase-like (PK-like)"/>
    <property type="match status" value="1"/>
</dbReference>
<organism evidence="2 3">
    <name type="scientific">Clohesyomyces aquaticus</name>
    <dbReference type="NCBI Taxonomy" id="1231657"/>
    <lineage>
        <taxon>Eukaryota</taxon>
        <taxon>Fungi</taxon>
        <taxon>Dikarya</taxon>
        <taxon>Ascomycota</taxon>
        <taxon>Pezizomycotina</taxon>
        <taxon>Dothideomycetes</taxon>
        <taxon>Pleosporomycetidae</taxon>
        <taxon>Pleosporales</taxon>
        <taxon>Lindgomycetaceae</taxon>
        <taxon>Clohesyomyces</taxon>
    </lineage>
</organism>
<evidence type="ECO:0000259" key="1">
    <source>
        <dbReference type="PROSITE" id="PS50011"/>
    </source>
</evidence>
<dbReference type="InterPro" id="IPR000719">
    <property type="entry name" value="Prot_kinase_dom"/>
</dbReference>
<dbReference type="InterPro" id="IPR008271">
    <property type="entry name" value="Ser/Thr_kinase_AS"/>
</dbReference>
<dbReference type="GO" id="GO:0005524">
    <property type="term" value="F:ATP binding"/>
    <property type="evidence" value="ECO:0007669"/>
    <property type="project" value="InterPro"/>
</dbReference>
<sequence>MVFYIIPLTLQARASTSLGSRRTPTKATKKPSVNLGSSAHENDLILHSEAIYVNIIHAKFTSGSCRRSLVLASQTPQPIKLSDRFGWHNTLKRGESCEFYGDSTVDFGGGLQFLIRLQERSGSEQTYIQSGHLESYKAPTEAPEILSGAATLEIDAVLGVKKSSLDRQIKIPVQTHLHTTMNSKLFKVTIGKDLYVVKEDRSLDKSARRRTIKREVEALKKLNHQNVVEFVEVSDLYHRFAVRYIGPDLGSFTNDKGKSILTPQQCKCLLSGILQGLEHIHAAGLAHNDIKPGNICVVEDRAVIIDLGICKSVNEPASTGGTPRYVPPEYLSSEQRGAPGDIWAVAITYLWMTGIMPSQHGEEFQIFGIHAERSQSEREKMKRWLRTVKSYSTQVSDPILQRMLVWHPWERPTAAMLVRDMQKVHTPQALLLAS</sequence>
<protein>
    <submittedName>
        <fullName evidence="2">Kinase-like domain-containing protein</fullName>
    </submittedName>
</protein>
<dbReference type="PANTHER" id="PTHR48011">
    <property type="entry name" value="CCR4-NOT TRANSCRIPTIONAL COMPLEX SUBUNIT CAF120-RELATED"/>
    <property type="match status" value="1"/>
</dbReference>
<feature type="domain" description="Protein kinase" evidence="1">
    <location>
        <begin position="171"/>
        <end position="431"/>
    </location>
</feature>